<proteinExistence type="predicted"/>
<feature type="region of interest" description="Disordered" evidence="1">
    <location>
        <begin position="370"/>
        <end position="402"/>
    </location>
</feature>
<protein>
    <submittedName>
        <fullName evidence="2">Uncharacterized protein</fullName>
    </submittedName>
</protein>
<feature type="compositionally biased region" description="Basic and acidic residues" evidence="1">
    <location>
        <begin position="370"/>
        <end position="386"/>
    </location>
</feature>
<dbReference type="EMBL" id="FQUS01000020">
    <property type="protein sequence ID" value="SHG17033.1"/>
    <property type="molecule type" value="Genomic_DNA"/>
</dbReference>
<dbReference type="Proteomes" id="UP000184041">
    <property type="component" value="Unassembled WGS sequence"/>
</dbReference>
<evidence type="ECO:0000313" key="2">
    <source>
        <dbReference type="EMBL" id="SHG17033.1"/>
    </source>
</evidence>
<dbReference type="RefSeq" id="WP_073067012.1">
    <property type="nucleotide sequence ID" value="NZ_FQUS01000020.1"/>
</dbReference>
<reference evidence="2 3" key="1">
    <citation type="submission" date="2016-11" db="EMBL/GenBank/DDBJ databases">
        <authorList>
            <person name="Jaros S."/>
            <person name="Januszkiewicz K."/>
            <person name="Wedrychowicz H."/>
        </authorList>
    </citation>
    <scope>NUCLEOTIDE SEQUENCE [LARGE SCALE GENOMIC DNA]</scope>
    <source>
        <strain evidence="2 3">DSM 21986</strain>
    </source>
</reference>
<evidence type="ECO:0000256" key="1">
    <source>
        <dbReference type="SAM" id="MobiDB-lite"/>
    </source>
</evidence>
<evidence type="ECO:0000313" key="3">
    <source>
        <dbReference type="Proteomes" id="UP000184041"/>
    </source>
</evidence>
<feature type="compositionally biased region" description="Low complexity" evidence="1">
    <location>
        <begin position="387"/>
        <end position="402"/>
    </location>
</feature>
<dbReference type="GO" id="GO:0003676">
    <property type="term" value="F:nucleic acid binding"/>
    <property type="evidence" value="ECO:0007669"/>
    <property type="project" value="InterPro"/>
</dbReference>
<dbReference type="STRING" id="1194090.SAMN05443144_12085"/>
<dbReference type="AlphaFoldDB" id="A0A1M5HM57"/>
<dbReference type="Gene3D" id="3.40.1350.10">
    <property type="match status" value="1"/>
</dbReference>
<name>A0A1M5HM57_9BACT</name>
<gene>
    <name evidence="2" type="ORF">SAMN05443144_12085</name>
</gene>
<dbReference type="InterPro" id="IPR011856">
    <property type="entry name" value="tRNA_endonuc-like_dom_sf"/>
</dbReference>
<keyword evidence="3" id="KW-1185">Reference proteome</keyword>
<dbReference type="OrthoDB" id="6402880at2"/>
<accession>A0A1M5HM57</accession>
<organism evidence="2 3">
    <name type="scientific">Fodinibius roseus</name>
    <dbReference type="NCBI Taxonomy" id="1194090"/>
    <lineage>
        <taxon>Bacteria</taxon>
        <taxon>Pseudomonadati</taxon>
        <taxon>Balneolota</taxon>
        <taxon>Balneolia</taxon>
        <taxon>Balneolales</taxon>
        <taxon>Balneolaceae</taxon>
        <taxon>Fodinibius</taxon>
    </lineage>
</organism>
<sequence>MDFFTTEDLKLVSKWGSVDYDKSNTVHAEAGEQLKKGPFSKTKYWCESAAKRVGMESNAKKNWLKKGGERGWRFRPYAWGRIYAPESLLTEVYFTIGINTTETEDPFLQFKIDYQFETPEELNERQLDIAHSLTRTESGYKYRKKISLDELENYDWNQLVAITANFIYDHELIYEDIVDAVINERESYFTRICWNTNGWTEPSGRKGKSTNKNTFEGFIGLGIDEWLFSDQLKVGNYQYGYLEAKNLSSKDSPIDIDLFTLENTPSSTIPYYVGHLKNVEILDGDTASQIQEELSFRNEVLSRINEKKTSDKIKKKFSDLFEVSFINIRFKVTDVTFPDNDQLPRIDLDTNRYHRYELYSGTLNAKGFDQAKEDDGNKLDLGDTGRSRGNTGTSTGTRTPGSYEISNWHAQISKQLEKYLNTIKSSRDAIIPERELGRRSIDLVHEKRDEIIYYEIKTHSARKGIRAALGQLLEYAYWKRNKHEKRLKLVIVTPNEVDRFTERYMAMLKERFELPIYYQQFDLDTGELKEEV</sequence>